<dbReference type="PANTHER" id="PTHR30294:SF29">
    <property type="entry name" value="MULTIDRUG ABC TRANSPORTER PERMEASE YBHS-RELATED"/>
    <property type="match status" value="1"/>
</dbReference>
<feature type="transmembrane region" description="Helical" evidence="6">
    <location>
        <begin position="264"/>
        <end position="282"/>
    </location>
</feature>
<feature type="transmembrane region" description="Helical" evidence="6">
    <location>
        <begin position="208"/>
        <end position="228"/>
    </location>
</feature>
<dbReference type="GO" id="GO:0005886">
    <property type="term" value="C:plasma membrane"/>
    <property type="evidence" value="ECO:0007669"/>
    <property type="project" value="UniProtKB-SubCell"/>
</dbReference>
<keyword evidence="3 6" id="KW-0812">Transmembrane</keyword>
<dbReference type="EMBL" id="DXGF01000058">
    <property type="protein sequence ID" value="HIW83307.1"/>
    <property type="molecule type" value="Genomic_DNA"/>
</dbReference>
<proteinExistence type="predicted"/>
<feature type="transmembrane region" description="Helical" evidence="6">
    <location>
        <begin position="122"/>
        <end position="144"/>
    </location>
</feature>
<keyword evidence="4 6" id="KW-1133">Transmembrane helix</keyword>
<dbReference type="Pfam" id="PF12679">
    <property type="entry name" value="ABC2_membrane_2"/>
    <property type="match status" value="1"/>
</dbReference>
<reference evidence="7" key="2">
    <citation type="submission" date="2021-04" db="EMBL/GenBank/DDBJ databases">
        <authorList>
            <person name="Gilroy R."/>
        </authorList>
    </citation>
    <scope>NUCLEOTIDE SEQUENCE</scope>
    <source>
        <strain evidence="7">ChiSxjej1B13-11762</strain>
    </source>
</reference>
<evidence type="ECO:0000313" key="8">
    <source>
        <dbReference type="Proteomes" id="UP000824263"/>
    </source>
</evidence>
<feature type="transmembrane region" description="Helical" evidence="6">
    <location>
        <begin position="156"/>
        <end position="175"/>
    </location>
</feature>
<feature type="transmembrane region" description="Helical" evidence="6">
    <location>
        <begin position="12"/>
        <end position="38"/>
    </location>
</feature>
<dbReference type="AlphaFoldDB" id="A0A9D1UD17"/>
<feature type="transmembrane region" description="Helical" evidence="6">
    <location>
        <begin position="44"/>
        <end position="65"/>
    </location>
</feature>
<dbReference type="PANTHER" id="PTHR30294">
    <property type="entry name" value="MEMBRANE COMPONENT OF ABC TRANSPORTER YHHJ-RELATED"/>
    <property type="match status" value="1"/>
</dbReference>
<evidence type="ECO:0000256" key="4">
    <source>
        <dbReference type="ARBA" id="ARBA00022989"/>
    </source>
</evidence>
<evidence type="ECO:0000256" key="5">
    <source>
        <dbReference type="ARBA" id="ARBA00023136"/>
    </source>
</evidence>
<feature type="transmembrane region" description="Helical" evidence="6">
    <location>
        <begin position="181"/>
        <end position="201"/>
    </location>
</feature>
<organism evidence="7 8">
    <name type="scientific">Candidatus Dorea gallistercoris</name>
    <dbReference type="NCBI Taxonomy" id="2838542"/>
    <lineage>
        <taxon>Bacteria</taxon>
        <taxon>Bacillati</taxon>
        <taxon>Bacillota</taxon>
        <taxon>Clostridia</taxon>
        <taxon>Lachnospirales</taxon>
        <taxon>Lachnospiraceae</taxon>
        <taxon>Dorea</taxon>
    </lineage>
</organism>
<evidence type="ECO:0000256" key="2">
    <source>
        <dbReference type="ARBA" id="ARBA00022475"/>
    </source>
</evidence>
<feature type="transmembrane region" description="Helical" evidence="6">
    <location>
        <begin position="95"/>
        <end position="116"/>
    </location>
</feature>
<name>A0A9D1UD17_9FIRM</name>
<evidence type="ECO:0000256" key="1">
    <source>
        <dbReference type="ARBA" id="ARBA00004651"/>
    </source>
</evidence>
<comment type="subcellular location">
    <subcellularLocation>
        <location evidence="1">Cell membrane</location>
        <topology evidence="1">Multi-pass membrane protein</topology>
    </subcellularLocation>
</comment>
<accession>A0A9D1UD17</accession>
<sequence>MKAIYKRELQSYFHTMIGCVFIAFMIAFTGIYFMAYNLNYGYPYFSYVISAVLFVFMIAIPVLTMKSFAEDRKSKADQLLLTAPVSLVKIVMGKYLAMVTILAVPCAVFLIFPLIIAAQGTAYIVVDYLAILLFFLLGCVYIAIGMFVSSLTESQIIAAIGTFGVLMLIYLWNGILDFLPSSAGANMAGIMSILTLIILAVWQMTKNWLIGAVLEIGAAAGCICVYVARPEILENALSTVLEKFVLTEVFTDISSNNIFDTTSMILYLSLIAVFVFLTVQMIQKRRWS</sequence>
<protein>
    <submittedName>
        <fullName evidence="7">ABC transporter permease</fullName>
    </submittedName>
</protein>
<keyword evidence="2" id="KW-1003">Cell membrane</keyword>
<evidence type="ECO:0000256" key="6">
    <source>
        <dbReference type="SAM" id="Phobius"/>
    </source>
</evidence>
<dbReference type="Proteomes" id="UP000824263">
    <property type="component" value="Unassembled WGS sequence"/>
</dbReference>
<keyword evidence="5 6" id="KW-0472">Membrane</keyword>
<gene>
    <name evidence="7" type="ORF">H9873_03175</name>
</gene>
<comment type="caution">
    <text evidence="7">The sequence shown here is derived from an EMBL/GenBank/DDBJ whole genome shotgun (WGS) entry which is preliminary data.</text>
</comment>
<dbReference type="InterPro" id="IPR051449">
    <property type="entry name" value="ABC-2_transporter_component"/>
</dbReference>
<reference evidence="7" key="1">
    <citation type="journal article" date="2021" name="PeerJ">
        <title>Extensive microbial diversity within the chicken gut microbiome revealed by metagenomics and culture.</title>
        <authorList>
            <person name="Gilroy R."/>
            <person name="Ravi A."/>
            <person name="Getino M."/>
            <person name="Pursley I."/>
            <person name="Horton D.L."/>
            <person name="Alikhan N.F."/>
            <person name="Baker D."/>
            <person name="Gharbi K."/>
            <person name="Hall N."/>
            <person name="Watson M."/>
            <person name="Adriaenssens E.M."/>
            <person name="Foster-Nyarko E."/>
            <person name="Jarju S."/>
            <person name="Secka A."/>
            <person name="Antonio M."/>
            <person name="Oren A."/>
            <person name="Chaudhuri R.R."/>
            <person name="La Ragione R."/>
            <person name="Hildebrand F."/>
            <person name="Pallen M.J."/>
        </authorList>
    </citation>
    <scope>NUCLEOTIDE SEQUENCE</scope>
    <source>
        <strain evidence="7">ChiSxjej1B13-11762</strain>
    </source>
</reference>
<evidence type="ECO:0000256" key="3">
    <source>
        <dbReference type="ARBA" id="ARBA00022692"/>
    </source>
</evidence>
<dbReference type="PROSITE" id="PS51257">
    <property type="entry name" value="PROKAR_LIPOPROTEIN"/>
    <property type="match status" value="1"/>
</dbReference>
<evidence type="ECO:0000313" key="7">
    <source>
        <dbReference type="EMBL" id="HIW83307.1"/>
    </source>
</evidence>